<evidence type="ECO:0000256" key="14">
    <source>
        <dbReference type="ARBA" id="ARBA00023211"/>
    </source>
</evidence>
<dbReference type="EMBL" id="MT631025">
    <property type="protein sequence ID" value="QNO44847.1"/>
    <property type="molecule type" value="Genomic_DNA"/>
</dbReference>
<sequence>MPKDPHIKKILLIGSGPILIGQAAEFDFSGSQACQSLREEGVSVVLVNSNPATIMTDPETADAVYIEPLTPDVIEKIIEIERPDGLIAGFGGQTGLNLTTELAESGALDKYNVKLLGTPLKAIYDTEDRELFKQAMEGIGEPVPRSRAVSTIEDALALIPKLGLPLIVRPAYTLGGAGGGIAYTRDDLCRICELGLKRSRINQVLVEESVLGYKEFEYEVIRDSGDTCITICNMENFDPMGIHTGESIVVTPSQTLSDNDHQMLRSAAINIIRFLGIEGGCNIQFAVKDGKYVVVEVNPRVSRSSALASKATGYPIARVAAKIAIGLNLDEIRNDVTGETPASFEPAIDYVVAKIPRWPFDKFVTADNTLTTAMKSTGEVMAIGRTIEEALLKAVRSLDIGMSFGAAGTETGAGTMADDWTPDRIRELLKTPTDQRLFVVYHALRTGFSSEEISELTSIDPFFLQKLKNIIEVEDRIKPGTSQDKVVLRDAKRIGLTDKRIAELAGVTREAVTDQRHDQGILPAYKMVDTCAAEFSAKTPYYYSCYEDECEITPTSRKKVLILGAGPIRIGQGIEFDYCTVHAVMSLREEGIETHIVNNNPETVSTDFDTSDKLFFEPLTLEDVMNIIERERPYGVCVQFGGQTSVNLAIPLAKELARRPDLDTRILGTSPDDMDLAEDRKRFNQLLAGLGIPQPEAGYATSKEEAHTASGRIGYPVLVRPSYVLGGRAMEIVYDSDDLDRYMREAVRVSPDHPVLIDDFLEGAVEIDCDAVCDGEDVLIGAIMEHIEEAGIHSGDSACVIPAQSLSPDIMDTVRDYVTQIALALNVRGLLNIQLAAKDDVVYVLEANPRSSRTIPFVSKAVGIPLAKIAAKVISGRTLQELGYVDEPVPNCVSVKEVLLPFDKLPGADPILGPEMRSTGEVMGMAHNYGTAYYKAQLAADNRLPTTGTVFLSIRDDDKALILNVARKLRSSGLHLIGTGGTVMHLRDHGVAAIPIKKVSEGSPNVVDLIRAGKVDLIVNTPRSKQGRRDGYEIRRAAVDFSVPYITTIQAAVAAGDAITVAARAEGGVGVAAVLEYHEG</sequence>
<dbReference type="EMBL" id="MT630909">
    <property type="protein sequence ID" value="QNO44111.1"/>
    <property type="molecule type" value="Genomic_DNA"/>
</dbReference>
<feature type="binding site" evidence="18">
    <location>
        <position position="720"/>
    </location>
    <ligand>
        <name>ATP</name>
        <dbReference type="ChEBI" id="CHEBI:30616"/>
        <label>2</label>
    </ligand>
</feature>
<feature type="binding site" evidence="18">
    <location>
        <position position="846"/>
    </location>
    <ligand>
        <name>Mn(2+)</name>
        <dbReference type="ChEBI" id="CHEBI:29035"/>
        <label>3</label>
    </ligand>
</feature>
<evidence type="ECO:0000256" key="7">
    <source>
        <dbReference type="ARBA" id="ARBA00022605"/>
    </source>
</evidence>
<feature type="domain" description="MGS-like" evidence="20">
    <location>
        <begin position="942"/>
        <end position="1080"/>
    </location>
</feature>
<feature type="binding site" evidence="18">
    <location>
        <position position="834"/>
    </location>
    <ligand>
        <name>ATP</name>
        <dbReference type="ChEBI" id="CHEBI:30616"/>
        <label>2</label>
    </ligand>
</feature>
<feature type="binding site" evidence="18">
    <location>
        <position position="793"/>
    </location>
    <ligand>
        <name>ATP</name>
        <dbReference type="ChEBI" id="CHEBI:30616"/>
        <label>2</label>
    </ligand>
</feature>
<dbReference type="SUPFAM" id="SSF52440">
    <property type="entry name" value="PreATP-grasp domain"/>
    <property type="match status" value="2"/>
</dbReference>
<feature type="binding site" evidence="18">
    <location>
        <position position="215"/>
    </location>
    <ligand>
        <name>ATP</name>
        <dbReference type="ChEBI" id="CHEBI:30616"/>
        <label>1</label>
    </ligand>
</feature>
<evidence type="ECO:0000259" key="19">
    <source>
        <dbReference type="PROSITE" id="PS50975"/>
    </source>
</evidence>
<dbReference type="InterPro" id="IPR036914">
    <property type="entry name" value="MGS-like_dom_sf"/>
</dbReference>
<evidence type="ECO:0000256" key="3">
    <source>
        <dbReference type="ARBA" id="ARBA00005077"/>
    </source>
</evidence>
<feature type="binding site" evidence="18">
    <location>
        <position position="296"/>
    </location>
    <ligand>
        <name>ATP</name>
        <dbReference type="ChEBI" id="CHEBI:30616"/>
        <label>1</label>
    </ligand>
</feature>
<dbReference type="GO" id="GO:0006541">
    <property type="term" value="P:glutamine metabolic process"/>
    <property type="evidence" value="ECO:0007669"/>
    <property type="project" value="TreeGrafter"/>
</dbReference>
<dbReference type="Pfam" id="PF02786">
    <property type="entry name" value="CPSase_L_D2"/>
    <property type="match status" value="2"/>
</dbReference>
<feature type="binding site" evidence="18">
    <location>
        <position position="284"/>
    </location>
    <ligand>
        <name>Mn(2+)</name>
        <dbReference type="ChEBI" id="CHEBI:29035"/>
        <label>1</label>
    </ligand>
</feature>
<evidence type="ECO:0000256" key="13">
    <source>
        <dbReference type="ARBA" id="ARBA00022975"/>
    </source>
</evidence>
<evidence type="ECO:0000256" key="6">
    <source>
        <dbReference type="ARBA" id="ARBA00022598"/>
    </source>
</evidence>
<dbReference type="HAMAP" id="MF_01210_A">
    <property type="entry name" value="CPSase_L_chain_A"/>
    <property type="match status" value="1"/>
</dbReference>
<dbReference type="HAMAP" id="MF_01210_B">
    <property type="entry name" value="CPSase_L_chain_B"/>
    <property type="match status" value="1"/>
</dbReference>
<feature type="binding site" evidence="18">
    <location>
        <position position="794"/>
    </location>
    <ligand>
        <name>ATP</name>
        <dbReference type="ChEBI" id="CHEBI:30616"/>
        <label>2</label>
    </ligand>
</feature>
<dbReference type="Gene3D" id="3.40.50.1380">
    <property type="entry name" value="Methylglyoxal synthase-like domain"/>
    <property type="match status" value="1"/>
</dbReference>
<dbReference type="UniPathway" id="UPA00068">
    <property type="reaction ID" value="UER00171"/>
</dbReference>
<keyword evidence="11 18" id="KW-0067">ATP-binding</keyword>
<gene>
    <name evidence="18 21" type="primary">carB</name>
    <name evidence="21" type="ORF">FJMGEOAK_00002</name>
    <name evidence="22" type="ORF">LPBNCPND_00006</name>
</gene>
<name>A0A7G9Y7X7_9EURY</name>
<feature type="binding site" evidence="18">
    <location>
        <position position="129"/>
    </location>
    <ligand>
        <name>ATP</name>
        <dbReference type="ChEBI" id="CHEBI:30616"/>
        <label>1</label>
    </ligand>
</feature>
<evidence type="ECO:0000256" key="1">
    <source>
        <dbReference type="ARBA" id="ARBA00001936"/>
    </source>
</evidence>
<dbReference type="InterPro" id="IPR016185">
    <property type="entry name" value="PreATP-grasp_dom_sf"/>
</dbReference>
<dbReference type="PROSITE" id="PS00867">
    <property type="entry name" value="CPSASE_2"/>
    <property type="match status" value="1"/>
</dbReference>
<feature type="region of interest" description="Carboxyphosphate synthetic domain" evidence="18">
    <location>
        <begin position="1"/>
        <end position="399"/>
    </location>
</feature>
<dbReference type="GO" id="GO:0005524">
    <property type="term" value="F:ATP binding"/>
    <property type="evidence" value="ECO:0007669"/>
    <property type="project" value="UniProtKB-UniRule"/>
</dbReference>
<feature type="binding site" evidence="18">
    <location>
        <position position="791"/>
    </location>
    <ligand>
        <name>ATP</name>
        <dbReference type="ChEBI" id="CHEBI:30616"/>
        <label>2</label>
    </ligand>
</feature>
<evidence type="ECO:0000256" key="11">
    <source>
        <dbReference type="ARBA" id="ARBA00022840"/>
    </source>
</evidence>
<keyword evidence="9 18" id="KW-0677">Repeat</keyword>
<dbReference type="InterPro" id="IPR005480">
    <property type="entry name" value="CPSase_lsu_oligo"/>
</dbReference>
<organism evidence="21">
    <name type="scientific">Candidatus Methanogaster sp. ANME-2c ERB4</name>
    <dbReference type="NCBI Taxonomy" id="2759911"/>
    <lineage>
        <taxon>Archaea</taxon>
        <taxon>Methanobacteriati</taxon>
        <taxon>Methanobacteriota</taxon>
        <taxon>Stenosarchaea group</taxon>
        <taxon>Methanomicrobia</taxon>
        <taxon>Methanosarcinales</taxon>
        <taxon>ANME-2 cluster</taxon>
        <taxon>Candidatus Methanogasteraceae</taxon>
        <taxon>Candidatus Methanogaster</taxon>
    </lineage>
</organism>
<comment type="similarity">
    <text evidence="4 18">Belongs to the CarB family.</text>
</comment>
<comment type="catalytic activity">
    <reaction evidence="15 18">
        <text>hydrogencarbonate + NH4(+) + 2 ATP = carbamoyl phosphate + 2 ADP + phosphate + 2 H(+)</text>
        <dbReference type="Rhea" id="RHEA:18029"/>
        <dbReference type="ChEBI" id="CHEBI:15378"/>
        <dbReference type="ChEBI" id="CHEBI:17544"/>
        <dbReference type="ChEBI" id="CHEBI:28938"/>
        <dbReference type="ChEBI" id="CHEBI:30616"/>
        <dbReference type="ChEBI" id="CHEBI:43474"/>
        <dbReference type="ChEBI" id="CHEBI:58228"/>
        <dbReference type="ChEBI" id="CHEBI:456216"/>
        <dbReference type="EC" id="6.3.4.16"/>
    </reaction>
</comment>
<evidence type="ECO:0000256" key="17">
    <source>
        <dbReference type="ARBA" id="ARBA00062056"/>
    </source>
</evidence>
<keyword evidence="6 18" id="KW-0436">Ligase</keyword>
<dbReference type="InterPro" id="IPR033937">
    <property type="entry name" value="MGS_CPS_CarB"/>
</dbReference>
<dbReference type="InterPro" id="IPR011607">
    <property type="entry name" value="MGS-like_dom"/>
</dbReference>
<dbReference type="FunFam" id="3.30.470.20:FF:000001">
    <property type="entry name" value="Carbamoyl-phosphate synthase large chain"/>
    <property type="match status" value="1"/>
</dbReference>
<evidence type="ECO:0000256" key="10">
    <source>
        <dbReference type="ARBA" id="ARBA00022741"/>
    </source>
</evidence>
<proteinExistence type="inferred from homology"/>
<dbReference type="SUPFAM" id="SSF56059">
    <property type="entry name" value="Glutathione synthetase ATP-binding domain-like"/>
    <property type="match status" value="2"/>
</dbReference>
<keyword evidence="5 18" id="KW-0055">Arginine biosynthesis</keyword>
<feature type="binding site" evidence="18">
    <location>
        <position position="169"/>
    </location>
    <ligand>
        <name>ATP</name>
        <dbReference type="ChEBI" id="CHEBI:30616"/>
        <label>1</label>
    </ligand>
</feature>
<evidence type="ECO:0000256" key="16">
    <source>
        <dbReference type="ARBA" id="ARBA00057223"/>
    </source>
</evidence>
<dbReference type="PANTHER" id="PTHR11405:SF53">
    <property type="entry name" value="CARBAMOYL-PHOSPHATE SYNTHASE [AMMONIA], MITOCHONDRIAL"/>
    <property type="match status" value="1"/>
</dbReference>
<comment type="pathway">
    <text evidence="2 18">Pyrimidine metabolism; UMP biosynthesis via de novo pathway; (S)-dihydroorotate from bicarbonate: step 1/3.</text>
</comment>
<keyword evidence="13 18" id="KW-0665">Pyrimidine biosynthesis</keyword>
<dbReference type="NCBIfam" id="NF009455">
    <property type="entry name" value="PRK12815.1"/>
    <property type="match status" value="1"/>
</dbReference>
<comment type="domain">
    <text evidence="18">The large subunit is composed of 2 ATP-grasp domains that are involved in binding the 2 ATP molecules needed for carbamoyl phosphate synthesis. The N-terminal ATP-grasp domain (referred to as the carboxyphosphate synthetic component) catalyzes the ATP-dependent phosphorylation of hydrogencarbonate to carboxyphosphate and the subsequent nucleophilic attack by ammonia to form a carbamate intermediate. The C-terminal ATP-grasp domain (referred to as the carbamoyl phosphate synthetic component) then catalyzes the phosphorylation of carbamate with the second ATP to form the end product carbamoyl phosphate. The reactive and unstable enzyme intermediates are sequentially channeled from one active site to the next through the interior of the protein over a distance of at least 96 A.</text>
</comment>
<protein>
    <recommendedName>
        <fullName evidence="18">Carbamoyl phosphate synthase large chain</fullName>
        <ecNumber evidence="18">6.3.4.16</ecNumber>
        <ecNumber evidence="18">6.3.5.5</ecNumber>
    </recommendedName>
    <alternativeName>
        <fullName evidence="18">Carbamoyl phosphate synthetase ammonia chain</fullName>
    </alternativeName>
</protein>
<evidence type="ECO:0000259" key="20">
    <source>
        <dbReference type="PROSITE" id="PS51855"/>
    </source>
</evidence>
<evidence type="ECO:0000256" key="12">
    <source>
        <dbReference type="ARBA" id="ARBA00022842"/>
    </source>
</evidence>
<evidence type="ECO:0000256" key="15">
    <source>
        <dbReference type="ARBA" id="ARBA00047359"/>
    </source>
</evidence>
<dbReference type="Pfam" id="PF25596">
    <property type="entry name" value="CPSase_L_D1"/>
    <property type="match status" value="2"/>
</dbReference>
<dbReference type="EC" id="6.3.4.16" evidence="18"/>
<dbReference type="Gene3D" id="3.40.50.20">
    <property type="match status" value="2"/>
</dbReference>
<comment type="subunit">
    <text evidence="17 18">Composed of two chains; the small (or glutamine) chain promotes the hydrolysis of glutamine to ammonia, which is used by the large (or ammonia) chain to synthesize carbamoyl phosphate. Tetramer of heterodimers (alpha,beta)4.</text>
</comment>
<feature type="domain" description="ATP-grasp" evidence="19">
    <location>
        <begin position="133"/>
        <end position="325"/>
    </location>
</feature>
<evidence type="ECO:0000256" key="4">
    <source>
        <dbReference type="ARBA" id="ARBA00009799"/>
    </source>
</evidence>
<feature type="binding site" evidence="18">
    <location>
        <position position="834"/>
    </location>
    <ligand>
        <name>Mg(2+)</name>
        <dbReference type="ChEBI" id="CHEBI:18420"/>
        <label>3</label>
    </ligand>
</feature>
<comment type="caution">
    <text evidence="18">Lacks conserved residue(s) required for the propagation of feature annotation.</text>
</comment>
<dbReference type="Pfam" id="PF02787">
    <property type="entry name" value="CPSase_L_D3"/>
    <property type="match status" value="1"/>
</dbReference>
<feature type="binding site" evidence="18">
    <location>
        <position position="243"/>
    </location>
    <ligand>
        <name>ATP</name>
        <dbReference type="ChEBI" id="CHEBI:30616"/>
        <label>1</label>
    </ligand>
</feature>
<accession>A0A7G9Y7X7</accession>
<feature type="binding site" evidence="18">
    <location>
        <position position="296"/>
    </location>
    <ligand>
        <name>Mn(2+)</name>
        <dbReference type="ChEBI" id="CHEBI:29035"/>
        <label>1</label>
    </ligand>
</feature>
<dbReference type="GO" id="GO:0004087">
    <property type="term" value="F:carbamoyl-phosphate synthase (ammonia) activity"/>
    <property type="evidence" value="ECO:0007669"/>
    <property type="project" value="UniProtKB-EC"/>
</dbReference>
<dbReference type="InterPro" id="IPR011761">
    <property type="entry name" value="ATP-grasp"/>
</dbReference>
<dbReference type="PANTHER" id="PTHR11405">
    <property type="entry name" value="CARBAMOYLTRANSFERASE FAMILY MEMBER"/>
    <property type="match status" value="1"/>
</dbReference>
<feature type="binding site" evidence="18">
    <location>
        <position position="759"/>
    </location>
    <ligand>
        <name>ATP</name>
        <dbReference type="ChEBI" id="CHEBI:30616"/>
        <label>2</label>
    </ligand>
</feature>
<dbReference type="FunFam" id="3.40.50.20:FF:000001">
    <property type="entry name" value="Carbamoyl-phosphate synthase large chain"/>
    <property type="match status" value="1"/>
</dbReference>
<feature type="binding site" evidence="18">
    <location>
        <position position="208"/>
    </location>
    <ligand>
        <name>ATP</name>
        <dbReference type="ChEBI" id="CHEBI:30616"/>
        <label>1</label>
    </ligand>
</feature>
<dbReference type="SUPFAM" id="SSF52335">
    <property type="entry name" value="Methylglyoxal synthase-like"/>
    <property type="match status" value="1"/>
</dbReference>
<feature type="binding site" evidence="18">
    <location>
        <position position="846"/>
    </location>
    <ligand>
        <name>Mg(2+)</name>
        <dbReference type="ChEBI" id="CHEBI:18420"/>
        <label>3</label>
    </ligand>
</feature>
<feature type="binding site" evidence="18">
    <location>
        <position position="296"/>
    </location>
    <ligand>
        <name>Mg(2+)</name>
        <dbReference type="ChEBI" id="CHEBI:18420"/>
        <label>2</label>
    </ligand>
</feature>
<dbReference type="UniPathway" id="UPA00070">
    <property type="reaction ID" value="UER00115"/>
</dbReference>
<comment type="catalytic activity">
    <reaction evidence="18">
        <text>hydrogencarbonate + L-glutamine + 2 ATP + H2O = carbamoyl phosphate + L-glutamate + 2 ADP + phosphate + 2 H(+)</text>
        <dbReference type="Rhea" id="RHEA:18633"/>
        <dbReference type="ChEBI" id="CHEBI:15377"/>
        <dbReference type="ChEBI" id="CHEBI:15378"/>
        <dbReference type="ChEBI" id="CHEBI:17544"/>
        <dbReference type="ChEBI" id="CHEBI:29985"/>
        <dbReference type="ChEBI" id="CHEBI:30616"/>
        <dbReference type="ChEBI" id="CHEBI:43474"/>
        <dbReference type="ChEBI" id="CHEBI:58228"/>
        <dbReference type="ChEBI" id="CHEBI:58359"/>
        <dbReference type="ChEBI" id="CHEBI:456216"/>
        <dbReference type="EC" id="6.3.5.5"/>
    </reaction>
</comment>
<feature type="binding site" evidence="18">
    <location>
        <position position="848"/>
    </location>
    <ligand>
        <name>Mg(2+)</name>
        <dbReference type="ChEBI" id="CHEBI:18420"/>
        <label>4</label>
    </ligand>
</feature>
<dbReference type="FunFam" id="3.40.50.20:FF:000002">
    <property type="entry name" value="Carbamoyl-phosphate synthase large chain"/>
    <property type="match status" value="1"/>
</dbReference>
<dbReference type="InterPro" id="IPR005483">
    <property type="entry name" value="CPSase_dom"/>
</dbReference>
<feature type="binding site" evidence="18">
    <location>
        <position position="176"/>
    </location>
    <ligand>
        <name>ATP</name>
        <dbReference type="ChEBI" id="CHEBI:30616"/>
        <label>1</label>
    </ligand>
</feature>
<dbReference type="InterPro" id="IPR005479">
    <property type="entry name" value="CPAse_ATP-bd"/>
</dbReference>
<feature type="binding site" evidence="18">
    <location>
        <position position="284"/>
    </location>
    <ligand>
        <name>ATP</name>
        <dbReference type="ChEBI" id="CHEBI:30616"/>
        <label>1</label>
    </ligand>
</feature>
<feature type="domain" description="ATP-grasp" evidence="19">
    <location>
        <begin position="684"/>
        <end position="875"/>
    </location>
</feature>
<dbReference type="FunFam" id="3.30.470.20:FF:000013">
    <property type="entry name" value="Carbamoyl-phosphate synthase large chain"/>
    <property type="match status" value="1"/>
</dbReference>
<feature type="binding site" evidence="18">
    <location>
        <position position="761"/>
    </location>
    <ligand>
        <name>ATP</name>
        <dbReference type="ChEBI" id="CHEBI:30616"/>
        <label>2</label>
    </ligand>
</feature>
<dbReference type="NCBIfam" id="TIGR01369">
    <property type="entry name" value="CPSaseII_lrg"/>
    <property type="match status" value="1"/>
</dbReference>
<feature type="binding site" evidence="18">
    <location>
        <position position="296"/>
    </location>
    <ligand>
        <name>Mn(2+)</name>
        <dbReference type="ChEBI" id="CHEBI:29035"/>
        <label>2</label>
    </ligand>
</feature>
<dbReference type="NCBIfam" id="NF003671">
    <property type="entry name" value="PRK05294.1"/>
    <property type="match status" value="1"/>
</dbReference>
<reference evidence="21" key="1">
    <citation type="submission" date="2020-06" db="EMBL/GenBank/DDBJ databases">
        <title>Unique genomic features of the anaerobic methanotrophic archaea.</title>
        <authorList>
            <person name="Chadwick G.L."/>
            <person name="Skennerton C.T."/>
            <person name="Laso-Perez R."/>
            <person name="Leu A.O."/>
            <person name="Speth D.R."/>
            <person name="Yu H."/>
            <person name="Morgan-Lang C."/>
            <person name="Hatzenpichler R."/>
            <person name="Goudeau D."/>
            <person name="Malmstrom R."/>
            <person name="Brazelton W.J."/>
            <person name="Woyke T."/>
            <person name="Hallam S.J."/>
            <person name="Tyson G.W."/>
            <person name="Wegener G."/>
            <person name="Boetius A."/>
            <person name="Orphan V."/>
        </authorList>
    </citation>
    <scope>NUCLEOTIDE SEQUENCE</scope>
</reference>
<feature type="binding site" evidence="18">
    <location>
        <position position="296"/>
    </location>
    <ligand>
        <name>Mg(2+)</name>
        <dbReference type="ChEBI" id="CHEBI:18420"/>
        <label>1</label>
    </ligand>
</feature>
<dbReference type="SMART" id="SM01096">
    <property type="entry name" value="CPSase_L_D3"/>
    <property type="match status" value="1"/>
</dbReference>
<comment type="cofactor">
    <cofactor evidence="1">
        <name>Mn(2+)</name>
        <dbReference type="ChEBI" id="CHEBI:29035"/>
    </cofactor>
</comment>
<feature type="binding site" evidence="18">
    <location>
        <position position="848"/>
    </location>
    <ligand>
        <name>Mn(2+)</name>
        <dbReference type="ChEBI" id="CHEBI:29035"/>
        <label>4</label>
    </ligand>
</feature>
<dbReference type="SMART" id="SM00851">
    <property type="entry name" value="MGS"/>
    <property type="match status" value="1"/>
</dbReference>
<comment type="cofactor">
    <cofactor evidence="18">
        <name>Mg(2+)</name>
        <dbReference type="ChEBI" id="CHEBI:18420"/>
    </cofactor>
    <cofactor evidence="18">
        <name>Mn(2+)</name>
        <dbReference type="ChEBI" id="CHEBI:29035"/>
    </cofactor>
    <text evidence="18">Binds 4 Mg(2+) or Mn(2+) ions per subunit.</text>
</comment>
<evidence type="ECO:0000256" key="18">
    <source>
        <dbReference type="HAMAP-Rule" id="MF_01210"/>
    </source>
</evidence>
<keyword evidence="12" id="KW-0460">Magnesium</keyword>
<feature type="binding site" evidence="18">
    <location>
        <position position="298"/>
    </location>
    <ligand>
        <name>Mg(2+)</name>
        <dbReference type="ChEBI" id="CHEBI:18420"/>
        <label>2</label>
    </ligand>
</feature>
<dbReference type="FunFam" id="3.30.1490.20:FF:000001">
    <property type="entry name" value="Carbamoyl-phosphate synthase large chain"/>
    <property type="match status" value="1"/>
</dbReference>
<feature type="binding site" evidence="18">
    <location>
        <position position="175"/>
    </location>
    <ligand>
        <name>ATP</name>
        <dbReference type="ChEBI" id="CHEBI:30616"/>
        <label>1</label>
    </ligand>
</feature>
<keyword evidence="10 18" id="KW-0547">Nucleotide-binding</keyword>
<evidence type="ECO:0000256" key="8">
    <source>
        <dbReference type="ARBA" id="ARBA00022723"/>
    </source>
</evidence>
<feature type="binding site" evidence="18">
    <location>
        <position position="210"/>
    </location>
    <ligand>
        <name>ATP</name>
        <dbReference type="ChEBI" id="CHEBI:30616"/>
        <label>1</label>
    </ligand>
</feature>
<evidence type="ECO:0000256" key="2">
    <source>
        <dbReference type="ARBA" id="ARBA00004812"/>
    </source>
</evidence>
<dbReference type="Gene3D" id="3.30.470.20">
    <property type="entry name" value="ATP-grasp fold, B domain"/>
    <property type="match status" value="2"/>
</dbReference>
<feature type="binding site" evidence="18">
    <location>
        <position position="242"/>
    </location>
    <ligand>
        <name>ATP</name>
        <dbReference type="ChEBI" id="CHEBI:30616"/>
        <label>1</label>
    </ligand>
</feature>
<feature type="binding site" evidence="18">
    <location>
        <position position="846"/>
    </location>
    <ligand>
        <name>Mn(2+)</name>
        <dbReference type="ChEBI" id="CHEBI:29035"/>
        <label>4</label>
    </ligand>
</feature>
<dbReference type="GO" id="GO:0005737">
    <property type="term" value="C:cytoplasm"/>
    <property type="evidence" value="ECO:0007669"/>
    <property type="project" value="TreeGrafter"/>
</dbReference>
<feature type="binding site" evidence="18">
    <location>
        <position position="792"/>
    </location>
    <ligand>
        <name>ATP</name>
        <dbReference type="ChEBI" id="CHEBI:30616"/>
        <label>2</label>
    </ligand>
</feature>
<dbReference type="GO" id="GO:0004088">
    <property type="term" value="F:carbamoyl-phosphate synthase (glutamine-hydrolyzing) activity"/>
    <property type="evidence" value="ECO:0007669"/>
    <property type="project" value="UniProtKB-UniRule"/>
</dbReference>
<dbReference type="PROSITE" id="PS51855">
    <property type="entry name" value="MGS"/>
    <property type="match status" value="1"/>
</dbReference>
<dbReference type="CDD" id="cd01424">
    <property type="entry name" value="MGS_CPS_II"/>
    <property type="match status" value="1"/>
</dbReference>
<comment type="pathway">
    <text evidence="3 18">Amino-acid biosynthesis; L-arginine biosynthesis; carbamoyl phosphate from bicarbonate: step 1/1.</text>
</comment>
<dbReference type="GO" id="GO:0046872">
    <property type="term" value="F:metal ion binding"/>
    <property type="evidence" value="ECO:0007669"/>
    <property type="project" value="UniProtKB-KW"/>
</dbReference>
<feature type="binding site" evidence="18">
    <location>
        <position position="766"/>
    </location>
    <ligand>
        <name>ATP</name>
        <dbReference type="ChEBI" id="CHEBI:30616"/>
        <label>2</label>
    </ligand>
</feature>
<dbReference type="FunFam" id="1.10.1030.10:FF:000002">
    <property type="entry name" value="Carbamoyl-phosphate synthase large chain"/>
    <property type="match status" value="1"/>
</dbReference>
<keyword evidence="7 18" id="KW-0028">Amino-acid biosynthesis</keyword>
<dbReference type="SUPFAM" id="SSF48108">
    <property type="entry name" value="Carbamoyl phosphate synthetase, large subunit connection domain"/>
    <property type="match status" value="1"/>
</dbReference>
<dbReference type="EC" id="6.3.5.5" evidence="18"/>
<evidence type="ECO:0000313" key="22">
    <source>
        <dbReference type="EMBL" id="QNO44847.1"/>
    </source>
</evidence>
<dbReference type="PRINTS" id="PR00098">
    <property type="entry name" value="CPSASE"/>
</dbReference>
<comment type="function">
    <text evidence="16 18">Large subunit of the glutamine-dependent carbamoyl phosphate synthetase (CPSase). CPSase catalyzes the formation of carbamoyl phosphate from the ammonia moiety of glutamine, carbonate, and phosphate donated by ATP, constituting the first step of 2 biosynthetic pathways, one leading to arginine and/or urea and the other to pyrimidine nucleotides. The large subunit (synthetase) binds the substrates ammonia (free or transferred from glutamine from the small subunit), hydrogencarbonate and ATP and carries out an ATP-coupled ligase reaction, activating hydrogencarbonate by forming carboxy phosphate which reacts with ammonia to form carbamoyl phosphate.</text>
</comment>
<dbReference type="GO" id="GO:0044205">
    <property type="term" value="P:'de novo' UMP biosynthetic process"/>
    <property type="evidence" value="ECO:0007669"/>
    <property type="project" value="UniProtKB-UniRule"/>
</dbReference>
<feature type="binding site" evidence="18">
    <location>
        <position position="284"/>
    </location>
    <ligand>
        <name>Mg(2+)</name>
        <dbReference type="ChEBI" id="CHEBI:18420"/>
        <label>1</label>
    </ligand>
</feature>
<feature type="binding site" evidence="18">
    <location>
        <position position="846"/>
    </location>
    <ligand>
        <name>ATP</name>
        <dbReference type="ChEBI" id="CHEBI:30616"/>
        <label>2</label>
    </ligand>
</feature>
<feature type="region of interest" description="Allosteric domain" evidence="18">
    <location>
        <begin position="944"/>
        <end position="1080"/>
    </location>
</feature>
<dbReference type="Gene3D" id="1.10.1030.10">
    <property type="entry name" value="Carbamoyl-phosphate synthetase, large subunit oligomerisation domain"/>
    <property type="match status" value="1"/>
</dbReference>
<feature type="binding site" evidence="18">
    <location>
        <position position="241"/>
    </location>
    <ligand>
        <name>ATP</name>
        <dbReference type="ChEBI" id="CHEBI:30616"/>
        <label>1</label>
    </ligand>
</feature>
<evidence type="ECO:0000256" key="9">
    <source>
        <dbReference type="ARBA" id="ARBA00022737"/>
    </source>
</evidence>
<keyword evidence="8" id="KW-0479">Metal-binding</keyword>
<feature type="binding site" evidence="18">
    <location>
        <position position="846"/>
    </location>
    <ligand>
        <name>Mg(2+)</name>
        <dbReference type="ChEBI" id="CHEBI:18420"/>
        <label>4</label>
    </ligand>
</feature>
<dbReference type="Pfam" id="PF02142">
    <property type="entry name" value="MGS"/>
    <property type="match status" value="1"/>
</dbReference>
<evidence type="ECO:0000313" key="21">
    <source>
        <dbReference type="EMBL" id="QNO44111.1"/>
    </source>
</evidence>
<dbReference type="InterPro" id="IPR006275">
    <property type="entry name" value="CPSase_lsu"/>
</dbReference>
<evidence type="ECO:0000256" key="5">
    <source>
        <dbReference type="ARBA" id="ARBA00022571"/>
    </source>
</evidence>
<dbReference type="AlphaFoldDB" id="A0A7G9Y7X7"/>
<dbReference type="GO" id="GO:0006526">
    <property type="term" value="P:L-arginine biosynthetic process"/>
    <property type="evidence" value="ECO:0007669"/>
    <property type="project" value="UniProtKB-UniRule"/>
</dbReference>
<dbReference type="PROSITE" id="PS00866">
    <property type="entry name" value="CPSASE_1"/>
    <property type="match status" value="1"/>
</dbReference>
<dbReference type="PROSITE" id="PS50975">
    <property type="entry name" value="ATP_GRASP"/>
    <property type="match status" value="2"/>
</dbReference>
<dbReference type="InterPro" id="IPR036897">
    <property type="entry name" value="CarbamoylP_synth_lsu_oligo_sf"/>
</dbReference>
<dbReference type="InterPro" id="IPR058047">
    <property type="entry name" value="CPSase_preATP-grasp"/>
</dbReference>
<feature type="binding site" evidence="18">
    <location>
        <position position="834"/>
    </location>
    <ligand>
        <name>Mn(2+)</name>
        <dbReference type="ChEBI" id="CHEBI:29035"/>
        <label>3</label>
    </ligand>
</feature>
<keyword evidence="14" id="KW-0464">Manganese</keyword>
<feature type="binding site" evidence="18">
    <location>
        <position position="298"/>
    </location>
    <ligand>
        <name>Mn(2+)</name>
        <dbReference type="ChEBI" id="CHEBI:29035"/>
        <label>2</label>
    </ligand>
</feature>